<keyword evidence="1" id="KW-1133">Transmembrane helix</keyword>
<gene>
    <name evidence="2" type="ORF">BDQ12DRAFT_55787</name>
</gene>
<proteinExistence type="predicted"/>
<dbReference type="AlphaFoldDB" id="A0A5C3M3J5"/>
<keyword evidence="1" id="KW-0472">Membrane</keyword>
<name>A0A5C3M3J5_9AGAR</name>
<evidence type="ECO:0000256" key="1">
    <source>
        <dbReference type="SAM" id="Phobius"/>
    </source>
</evidence>
<sequence length="117" mass="13105">MSTTPYQKHDLHAAPRFVLVILSRTLFFQLPLCLSMLHAFRGSGSMFSAPIARMIELTRRALVFSVDGTSFNRNVVQMLMGQLLSANTVFIFVVLAQCVYCSVDLIPSSKCYPIMQP</sequence>
<organism evidence="2 3">
    <name type="scientific">Crucibulum laeve</name>
    <dbReference type="NCBI Taxonomy" id="68775"/>
    <lineage>
        <taxon>Eukaryota</taxon>
        <taxon>Fungi</taxon>
        <taxon>Dikarya</taxon>
        <taxon>Basidiomycota</taxon>
        <taxon>Agaricomycotina</taxon>
        <taxon>Agaricomycetes</taxon>
        <taxon>Agaricomycetidae</taxon>
        <taxon>Agaricales</taxon>
        <taxon>Agaricineae</taxon>
        <taxon>Nidulariaceae</taxon>
        <taxon>Crucibulum</taxon>
    </lineage>
</organism>
<feature type="transmembrane region" description="Helical" evidence="1">
    <location>
        <begin position="83"/>
        <end position="106"/>
    </location>
</feature>
<keyword evidence="1" id="KW-0812">Transmembrane</keyword>
<reference evidence="2 3" key="1">
    <citation type="journal article" date="2019" name="Nat. Ecol. Evol.">
        <title>Megaphylogeny resolves global patterns of mushroom evolution.</title>
        <authorList>
            <person name="Varga T."/>
            <person name="Krizsan K."/>
            <person name="Foldi C."/>
            <person name="Dima B."/>
            <person name="Sanchez-Garcia M."/>
            <person name="Sanchez-Ramirez S."/>
            <person name="Szollosi G.J."/>
            <person name="Szarkandi J.G."/>
            <person name="Papp V."/>
            <person name="Albert L."/>
            <person name="Andreopoulos W."/>
            <person name="Angelini C."/>
            <person name="Antonin V."/>
            <person name="Barry K.W."/>
            <person name="Bougher N.L."/>
            <person name="Buchanan P."/>
            <person name="Buyck B."/>
            <person name="Bense V."/>
            <person name="Catcheside P."/>
            <person name="Chovatia M."/>
            <person name="Cooper J."/>
            <person name="Damon W."/>
            <person name="Desjardin D."/>
            <person name="Finy P."/>
            <person name="Geml J."/>
            <person name="Haridas S."/>
            <person name="Hughes K."/>
            <person name="Justo A."/>
            <person name="Karasinski D."/>
            <person name="Kautmanova I."/>
            <person name="Kiss B."/>
            <person name="Kocsube S."/>
            <person name="Kotiranta H."/>
            <person name="LaButti K.M."/>
            <person name="Lechner B.E."/>
            <person name="Liimatainen K."/>
            <person name="Lipzen A."/>
            <person name="Lukacs Z."/>
            <person name="Mihaltcheva S."/>
            <person name="Morgado L.N."/>
            <person name="Niskanen T."/>
            <person name="Noordeloos M.E."/>
            <person name="Ohm R.A."/>
            <person name="Ortiz-Santana B."/>
            <person name="Ovrebo C."/>
            <person name="Racz N."/>
            <person name="Riley R."/>
            <person name="Savchenko A."/>
            <person name="Shiryaev A."/>
            <person name="Soop K."/>
            <person name="Spirin V."/>
            <person name="Szebenyi C."/>
            <person name="Tomsovsky M."/>
            <person name="Tulloss R.E."/>
            <person name="Uehling J."/>
            <person name="Grigoriev I.V."/>
            <person name="Vagvolgyi C."/>
            <person name="Papp T."/>
            <person name="Martin F.M."/>
            <person name="Miettinen O."/>
            <person name="Hibbett D.S."/>
            <person name="Nagy L.G."/>
        </authorList>
    </citation>
    <scope>NUCLEOTIDE SEQUENCE [LARGE SCALE GENOMIC DNA]</scope>
    <source>
        <strain evidence="2 3">CBS 166.37</strain>
    </source>
</reference>
<evidence type="ECO:0000313" key="3">
    <source>
        <dbReference type="Proteomes" id="UP000308652"/>
    </source>
</evidence>
<protein>
    <submittedName>
        <fullName evidence="2">Uncharacterized protein</fullName>
    </submittedName>
</protein>
<dbReference type="Proteomes" id="UP000308652">
    <property type="component" value="Unassembled WGS sequence"/>
</dbReference>
<feature type="transmembrane region" description="Helical" evidence="1">
    <location>
        <begin position="17"/>
        <end position="40"/>
    </location>
</feature>
<evidence type="ECO:0000313" key="2">
    <source>
        <dbReference type="EMBL" id="TFK39417.1"/>
    </source>
</evidence>
<accession>A0A5C3M3J5</accession>
<dbReference type="EMBL" id="ML213599">
    <property type="protein sequence ID" value="TFK39417.1"/>
    <property type="molecule type" value="Genomic_DNA"/>
</dbReference>
<keyword evidence="3" id="KW-1185">Reference proteome</keyword>